<evidence type="ECO:0000313" key="1">
    <source>
        <dbReference type="EMBL" id="RXR20539.1"/>
    </source>
</evidence>
<dbReference type="Proteomes" id="UP000290283">
    <property type="component" value="Unassembled WGS sequence"/>
</dbReference>
<reference evidence="2" key="1">
    <citation type="submission" date="2019-01" db="EMBL/GenBank/DDBJ databases">
        <title>Cytophagaceae bacterium strain CAR-16.</title>
        <authorList>
            <person name="Chen W.-M."/>
        </authorList>
    </citation>
    <scope>NUCLEOTIDE SEQUENCE [LARGE SCALE GENOMIC DNA]</scope>
    <source>
        <strain evidence="2">LLJ-11</strain>
    </source>
</reference>
<dbReference type="OrthoDB" id="1366385at2"/>
<sequence>MKFFTKIVLGIFILFQFSTIIVCIINERNDTKFTYNITEEEEHSKEVKEIKSAFVISKYKLLPLFDEVTFNEVYDTYLLKHYAVTPTIFHLPPEQV</sequence>
<name>A0A4Q1K7J6_9FLAO</name>
<dbReference type="EMBL" id="SBKO01000001">
    <property type="protein sequence ID" value="RXR20539.1"/>
    <property type="molecule type" value="Genomic_DNA"/>
</dbReference>
<organism evidence="1 2">
    <name type="scientific">Flavobacterium amnicola</name>
    <dbReference type="NCBI Taxonomy" id="2506422"/>
    <lineage>
        <taxon>Bacteria</taxon>
        <taxon>Pseudomonadati</taxon>
        <taxon>Bacteroidota</taxon>
        <taxon>Flavobacteriia</taxon>
        <taxon>Flavobacteriales</taxon>
        <taxon>Flavobacteriaceae</taxon>
        <taxon>Flavobacterium</taxon>
    </lineage>
</organism>
<dbReference type="RefSeq" id="WP_129433428.1">
    <property type="nucleotide sequence ID" value="NZ_SBKO01000001.1"/>
</dbReference>
<proteinExistence type="predicted"/>
<protein>
    <submittedName>
        <fullName evidence="1">Uncharacterized protein</fullName>
    </submittedName>
</protein>
<accession>A0A4Q1K7J6</accession>
<comment type="caution">
    <text evidence="1">The sequence shown here is derived from an EMBL/GenBank/DDBJ whole genome shotgun (WGS) entry which is preliminary data.</text>
</comment>
<gene>
    <name evidence="1" type="ORF">EQG63_00990</name>
</gene>
<keyword evidence="2" id="KW-1185">Reference proteome</keyword>
<evidence type="ECO:0000313" key="2">
    <source>
        <dbReference type="Proteomes" id="UP000290283"/>
    </source>
</evidence>
<dbReference type="AlphaFoldDB" id="A0A4Q1K7J6"/>